<keyword evidence="2" id="KW-1185">Reference proteome</keyword>
<name>A0ACB8TMY6_9APHY</name>
<gene>
    <name evidence="1" type="ORF">BDY19DRAFT_978918</name>
</gene>
<evidence type="ECO:0000313" key="1">
    <source>
        <dbReference type="EMBL" id="KAI0083348.1"/>
    </source>
</evidence>
<protein>
    <submittedName>
        <fullName evidence="1">Alpha/Beta hydrolase protein</fullName>
    </submittedName>
</protein>
<dbReference type="Proteomes" id="UP001055072">
    <property type="component" value="Unassembled WGS sequence"/>
</dbReference>
<comment type="caution">
    <text evidence="1">The sequence shown here is derived from an EMBL/GenBank/DDBJ whole genome shotgun (WGS) entry which is preliminary data.</text>
</comment>
<keyword evidence="1" id="KW-0378">Hydrolase</keyword>
<reference evidence="1" key="1">
    <citation type="journal article" date="2021" name="Environ. Microbiol.">
        <title>Gene family expansions and transcriptome signatures uncover fungal adaptations to wood decay.</title>
        <authorList>
            <person name="Hage H."/>
            <person name="Miyauchi S."/>
            <person name="Viragh M."/>
            <person name="Drula E."/>
            <person name="Min B."/>
            <person name="Chaduli D."/>
            <person name="Navarro D."/>
            <person name="Favel A."/>
            <person name="Norest M."/>
            <person name="Lesage-Meessen L."/>
            <person name="Balint B."/>
            <person name="Merenyi Z."/>
            <person name="de Eugenio L."/>
            <person name="Morin E."/>
            <person name="Martinez A.T."/>
            <person name="Baldrian P."/>
            <person name="Stursova M."/>
            <person name="Martinez M.J."/>
            <person name="Novotny C."/>
            <person name="Magnuson J.K."/>
            <person name="Spatafora J.W."/>
            <person name="Maurice S."/>
            <person name="Pangilinan J."/>
            <person name="Andreopoulos W."/>
            <person name="LaButti K."/>
            <person name="Hundley H."/>
            <person name="Na H."/>
            <person name="Kuo A."/>
            <person name="Barry K."/>
            <person name="Lipzen A."/>
            <person name="Henrissat B."/>
            <person name="Riley R."/>
            <person name="Ahrendt S."/>
            <person name="Nagy L.G."/>
            <person name="Grigoriev I.V."/>
            <person name="Martin F."/>
            <person name="Rosso M.N."/>
        </authorList>
    </citation>
    <scope>NUCLEOTIDE SEQUENCE</scope>
    <source>
        <strain evidence="1">CBS 384.51</strain>
    </source>
</reference>
<sequence>MWCRPLLTLAVSLTAVRAQLVGSFPHAYPGQPTGDFSPAWQDYFQVKDSLPNVSFPLGRNWAGNIPVGRPNQPNDTLFFWGFEKENGSFTANSTEPWGIWLNGGPGSSSMLGLFFENGPLHVADDFSLFSNNQSWDKLADYIWIDQPVGVGFGTVQKGGFVPDEDQMGIDFFGFLENLVKVFPNLKTRPLHLTGESYAGTYIPYITKTYFGLSNPPVNLTKIAIGDGTLGSGVVFEILPTLTVIETFPELIGYDPEVYEYFRTQHHLCGFDLNLTYPQQGGKFPTLELKVQPSFISSSSSSGRFVSNAAHRQLKTNVVNEGLKAGLFPRLEQLGVGKRSEVDRRRIEKRDVWKRDLTGRANGTIDPWYGCDLYDEMIDYALNFSVPWKGNNFNGFDVYNVPDALDPEAPMDASVFLNDNRTRTAIHAPTSKNWQSSINYNFSGPHGGDPSLEPMVFLDDLATNATERGVGVVIYSGNFDSLVAHIGSQVVIQNTTFGGIQGFSRPPSTPWFDDNGAFAGIVHQERNWTYVLVQGAGHLVPQQQPEKAFVFLREFVLGSNTTGLVTNSSGTLTVTGGENATLADTVLPGQDEIYVGSGTTQSTYVYPSASIAAWNSFFATARGNATAGVVTATPPAQGSAGVRVWVAGAGAGGGLVVCLVAAVAMMW</sequence>
<accession>A0ACB8TMY6</accession>
<dbReference type="EMBL" id="MU274971">
    <property type="protein sequence ID" value="KAI0083348.1"/>
    <property type="molecule type" value="Genomic_DNA"/>
</dbReference>
<evidence type="ECO:0000313" key="2">
    <source>
        <dbReference type="Proteomes" id="UP001055072"/>
    </source>
</evidence>
<proteinExistence type="predicted"/>
<organism evidence="1 2">
    <name type="scientific">Irpex rosettiformis</name>
    <dbReference type="NCBI Taxonomy" id="378272"/>
    <lineage>
        <taxon>Eukaryota</taxon>
        <taxon>Fungi</taxon>
        <taxon>Dikarya</taxon>
        <taxon>Basidiomycota</taxon>
        <taxon>Agaricomycotina</taxon>
        <taxon>Agaricomycetes</taxon>
        <taxon>Polyporales</taxon>
        <taxon>Irpicaceae</taxon>
        <taxon>Irpex</taxon>
    </lineage>
</organism>